<evidence type="ECO:0000256" key="2">
    <source>
        <dbReference type="ARBA" id="ARBA00010992"/>
    </source>
</evidence>
<dbReference type="InterPro" id="IPR050360">
    <property type="entry name" value="MFS_Sugar_Transporters"/>
</dbReference>
<dbReference type="RefSeq" id="XP_018134224.2">
    <property type="nucleotide sequence ID" value="XM_018271092.2"/>
</dbReference>
<dbReference type="PANTHER" id="PTHR48022:SF46">
    <property type="entry name" value="SUGAR TRANSPORTER, PUTATIVE (AFU_ORTHOLOGUE AFUA_1G11830)-RELATED"/>
    <property type="match status" value="1"/>
</dbReference>
<dbReference type="SUPFAM" id="SSF103473">
    <property type="entry name" value="MFS general substrate transporter"/>
    <property type="match status" value="1"/>
</dbReference>
<dbReference type="PROSITE" id="PS00217">
    <property type="entry name" value="SUGAR_TRANSPORT_2"/>
    <property type="match status" value="1"/>
</dbReference>
<feature type="transmembrane region" description="Helical" evidence="8">
    <location>
        <begin position="78"/>
        <end position="98"/>
    </location>
</feature>
<feature type="transmembrane region" description="Helical" evidence="8">
    <location>
        <begin position="471"/>
        <end position="491"/>
    </location>
</feature>
<dbReference type="PANTHER" id="PTHR48022">
    <property type="entry name" value="PLASTIDIC GLUCOSE TRANSPORTER 4"/>
    <property type="match status" value="1"/>
</dbReference>
<feature type="transmembrane region" description="Helical" evidence="8">
    <location>
        <begin position="36"/>
        <end position="54"/>
    </location>
</feature>
<evidence type="ECO:0000313" key="10">
    <source>
        <dbReference type="EMBL" id="OBU00492.2"/>
    </source>
</evidence>
<evidence type="ECO:0000256" key="1">
    <source>
        <dbReference type="ARBA" id="ARBA00004141"/>
    </source>
</evidence>
<evidence type="ECO:0000256" key="4">
    <source>
        <dbReference type="ARBA" id="ARBA00022692"/>
    </source>
</evidence>
<dbReference type="PRINTS" id="PR00171">
    <property type="entry name" value="SUGRTRNSPORT"/>
</dbReference>
<feature type="transmembrane region" description="Helical" evidence="8">
    <location>
        <begin position="205"/>
        <end position="226"/>
    </location>
</feature>
<dbReference type="InterPro" id="IPR003663">
    <property type="entry name" value="Sugar/inositol_transpt"/>
</dbReference>
<dbReference type="PROSITE" id="PS50850">
    <property type="entry name" value="MFS"/>
    <property type="match status" value="1"/>
</dbReference>
<evidence type="ECO:0000256" key="7">
    <source>
        <dbReference type="RuleBase" id="RU003346"/>
    </source>
</evidence>
<feature type="transmembrane region" description="Helical" evidence="8">
    <location>
        <begin position="171"/>
        <end position="193"/>
    </location>
</feature>
<dbReference type="InterPro" id="IPR036259">
    <property type="entry name" value="MFS_trans_sf"/>
</dbReference>
<dbReference type="InterPro" id="IPR020846">
    <property type="entry name" value="MFS_dom"/>
</dbReference>
<dbReference type="InterPro" id="IPR005829">
    <property type="entry name" value="Sugar_transporter_CS"/>
</dbReference>
<keyword evidence="11" id="KW-1185">Reference proteome</keyword>
<accession>A0A1B8GXB7</accession>
<keyword evidence="4 8" id="KW-0812">Transmembrane</keyword>
<comment type="similarity">
    <text evidence="2 7">Belongs to the major facilitator superfamily. Sugar transporter (TC 2.A.1.1) family.</text>
</comment>
<dbReference type="PROSITE" id="PS00216">
    <property type="entry name" value="SUGAR_TRANSPORT_1"/>
    <property type="match status" value="2"/>
</dbReference>
<feature type="transmembrane region" description="Helical" evidence="8">
    <location>
        <begin position="110"/>
        <end position="129"/>
    </location>
</feature>
<evidence type="ECO:0000256" key="6">
    <source>
        <dbReference type="ARBA" id="ARBA00023136"/>
    </source>
</evidence>
<dbReference type="AlphaFoldDB" id="A0A1B8GXB7"/>
<dbReference type="Gene3D" id="1.20.1250.20">
    <property type="entry name" value="MFS general substrate transporter like domains"/>
    <property type="match status" value="1"/>
</dbReference>
<feature type="transmembrane region" description="Helical" evidence="8">
    <location>
        <begin position="135"/>
        <end position="159"/>
    </location>
</feature>
<proteinExistence type="inferred from homology"/>
<sequence length="553" mass="62142">MTFYRNQLGSFQQLRGYCSLIPPLKMVFFKTTKKRWYNWYISLVAAACMVLYGYDASTYNACQNSPHWVDYFDNPNSYTLGLINTSYNIGGIVSGFFFGGPIADRFGRRWGMGIGCFMTIIATFMQTFAPEHNVGVFIAGRVIIGLGQGIALTSGPIYIGELAPTEIRGQIMGFWQLFYSVGSFIAYWIAYATGLHSEALGQWDWKLVIIFQIMVPAIICVLLPFIPETPRWYIQKGRIEEARASLMKIRDTPEEVEEEILMIREAMAYENEMNSGNQGLSQYKALLTDRSVRKRLWIAFIINGGQQLTGQGSLNSYSSQIYKGIYKDKHTIDLINAINGTCGILFTLNAVWTVDRYGRKFLFIVGGIGMAVCMIAFASVGIATPDTFYLSKGKEVLTKEQPVGIALTFLLFLFIFFYKPTWGATTWIWTAEVFSMNVRAQAVGMCSQWQNVSNLIFNQFFPVFLAKASFYTFYFFGGINVMLAIFVLFIVPETRNVMLEEMDTLFGGPNHIEKGGAQLFENGDDKVGTTANTELKNIAVEEEHAPAVAGSKV</sequence>
<dbReference type="InterPro" id="IPR005828">
    <property type="entry name" value="MFS_sugar_transport-like"/>
</dbReference>
<keyword evidence="6 8" id="KW-0472">Membrane</keyword>
<keyword evidence="5 8" id="KW-1133">Transmembrane helix</keyword>
<dbReference type="Pfam" id="PF00083">
    <property type="entry name" value="Sugar_tr"/>
    <property type="match status" value="1"/>
</dbReference>
<dbReference type="EMBL" id="KV460209">
    <property type="protein sequence ID" value="OBU00492.2"/>
    <property type="molecule type" value="Genomic_DNA"/>
</dbReference>
<comment type="subcellular location">
    <subcellularLocation>
        <location evidence="1">Membrane</location>
        <topology evidence="1">Multi-pass membrane protein</topology>
    </subcellularLocation>
</comment>
<dbReference type="GO" id="GO:0016020">
    <property type="term" value="C:membrane"/>
    <property type="evidence" value="ECO:0007669"/>
    <property type="project" value="UniProtKB-SubCell"/>
</dbReference>
<gene>
    <name evidence="10" type="ORF">VE01_01573</name>
</gene>
<feature type="transmembrane region" description="Helical" evidence="8">
    <location>
        <begin position="360"/>
        <end position="382"/>
    </location>
</feature>
<reference evidence="11" key="2">
    <citation type="journal article" date="2018" name="Nat. Commun.">
        <title>Extreme sensitivity to ultraviolet light in the fungal pathogen causing white-nose syndrome of bats.</title>
        <authorList>
            <person name="Palmer J.M."/>
            <person name="Drees K.P."/>
            <person name="Foster J.T."/>
            <person name="Lindner D.L."/>
        </authorList>
    </citation>
    <scope>NUCLEOTIDE SEQUENCE [LARGE SCALE GENOMIC DNA]</scope>
    <source>
        <strain evidence="11">UAMH 10579</strain>
    </source>
</reference>
<organism evidence="10 11">
    <name type="scientific">Pseudogymnoascus verrucosus</name>
    <dbReference type="NCBI Taxonomy" id="342668"/>
    <lineage>
        <taxon>Eukaryota</taxon>
        <taxon>Fungi</taxon>
        <taxon>Dikarya</taxon>
        <taxon>Ascomycota</taxon>
        <taxon>Pezizomycotina</taxon>
        <taxon>Leotiomycetes</taxon>
        <taxon>Thelebolales</taxon>
        <taxon>Thelebolaceae</taxon>
        <taxon>Pseudogymnoascus</taxon>
    </lineage>
</organism>
<dbReference type="NCBIfam" id="TIGR00879">
    <property type="entry name" value="SP"/>
    <property type="match status" value="1"/>
</dbReference>
<evidence type="ECO:0000256" key="8">
    <source>
        <dbReference type="SAM" id="Phobius"/>
    </source>
</evidence>
<dbReference type="GeneID" id="28834959"/>
<evidence type="ECO:0000256" key="5">
    <source>
        <dbReference type="ARBA" id="ARBA00022989"/>
    </source>
</evidence>
<evidence type="ECO:0000259" key="9">
    <source>
        <dbReference type="PROSITE" id="PS50850"/>
    </source>
</evidence>
<protein>
    <recommendedName>
        <fullName evidence="9">Major facilitator superfamily (MFS) profile domain-containing protein</fullName>
    </recommendedName>
</protein>
<feature type="transmembrane region" description="Helical" evidence="8">
    <location>
        <begin position="334"/>
        <end position="354"/>
    </location>
</feature>
<dbReference type="FunFam" id="1.20.1250.20:FF:000134">
    <property type="entry name" value="MFS sugar transporter protein"/>
    <property type="match status" value="1"/>
</dbReference>
<dbReference type="GO" id="GO:0005351">
    <property type="term" value="F:carbohydrate:proton symporter activity"/>
    <property type="evidence" value="ECO:0007669"/>
    <property type="project" value="TreeGrafter"/>
</dbReference>
<feature type="transmembrane region" description="Helical" evidence="8">
    <location>
        <begin position="403"/>
        <end position="419"/>
    </location>
</feature>
<keyword evidence="3 7" id="KW-0813">Transport</keyword>
<dbReference type="Proteomes" id="UP000091956">
    <property type="component" value="Unassembled WGS sequence"/>
</dbReference>
<reference evidence="10 11" key="1">
    <citation type="submission" date="2016-03" db="EMBL/GenBank/DDBJ databases">
        <title>Comparative genomics of Pseudogymnoascus destructans, the fungus causing white-nose syndrome of bats.</title>
        <authorList>
            <person name="Palmer J.M."/>
            <person name="Drees K.P."/>
            <person name="Foster J.T."/>
            <person name="Lindner D.L."/>
        </authorList>
    </citation>
    <scope>NUCLEOTIDE SEQUENCE [LARGE SCALE GENOMIC DNA]</scope>
    <source>
        <strain evidence="10 11">UAMH 10579</strain>
    </source>
</reference>
<feature type="domain" description="Major facilitator superfamily (MFS) profile" evidence="9">
    <location>
        <begin position="41"/>
        <end position="495"/>
    </location>
</feature>
<name>A0A1B8GXB7_9PEZI</name>
<evidence type="ECO:0000313" key="11">
    <source>
        <dbReference type="Proteomes" id="UP000091956"/>
    </source>
</evidence>
<evidence type="ECO:0000256" key="3">
    <source>
        <dbReference type="ARBA" id="ARBA00022448"/>
    </source>
</evidence>